<name>X5DEA4_9BACT</name>
<evidence type="ECO:0000259" key="1">
    <source>
        <dbReference type="Pfam" id="PF02518"/>
    </source>
</evidence>
<keyword evidence="3" id="KW-0418">Kinase</keyword>
<organism evidence="3 5">
    <name type="scientific">Draconibacterium orientale</name>
    <dbReference type="NCBI Taxonomy" id="1168034"/>
    <lineage>
        <taxon>Bacteria</taxon>
        <taxon>Pseudomonadati</taxon>
        <taxon>Bacteroidota</taxon>
        <taxon>Bacteroidia</taxon>
        <taxon>Marinilabiliales</taxon>
        <taxon>Prolixibacteraceae</taxon>
        <taxon>Draconibacterium</taxon>
    </lineage>
</organism>
<dbReference type="RefSeq" id="WP_051568079.1">
    <property type="nucleotide sequence ID" value="NZ_FOHT01000031.1"/>
</dbReference>
<evidence type="ECO:0000313" key="2">
    <source>
        <dbReference type="EMBL" id="AHW61228.1"/>
    </source>
</evidence>
<dbReference type="Proteomes" id="UP000181981">
    <property type="component" value="Unassembled WGS sequence"/>
</dbReference>
<dbReference type="KEGG" id="dori:FH5T_20800"/>
<evidence type="ECO:0000313" key="4">
    <source>
        <dbReference type="Proteomes" id="UP000023772"/>
    </source>
</evidence>
<gene>
    <name evidence="2" type="ORF">FH5T_20800</name>
    <name evidence="3" type="ORF">SAMN05444285_13145</name>
</gene>
<dbReference type="EMBL" id="CP007451">
    <property type="protein sequence ID" value="AHW61228.1"/>
    <property type="molecule type" value="Genomic_DNA"/>
</dbReference>
<protein>
    <submittedName>
        <fullName evidence="2">Serine/threonine protein kinase</fullName>
    </submittedName>
    <submittedName>
        <fullName evidence="3">Serine/threonine-protein kinase RsbT</fullName>
    </submittedName>
</protein>
<evidence type="ECO:0000313" key="3">
    <source>
        <dbReference type="EMBL" id="SET95194.1"/>
    </source>
</evidence>
<dbReference type="OrthoDB" id="9797578at2"/>
<dbReference type="STRING" id="1168034.FH5T_20800"/>
<dbReference type="Gene3D" id="3.30.565.10">
    <property type="entry name" value="Histidine kinase-like ATPase, C-terminal domain"/>
    <property type="match status" value="1"/>
</dbReference>
<keyword evidence="2" id="KW-0723">Serine/threonine-protein kinase</keyword>
<proteinExistence type="predicted"/>
<dbReference type="GO" id="GO:0004674">
    <property type="term" value="F:protein serine/threonine kinase activity"/>
    <property type="evidence" value="ECO:0007669"/>
    <property type="project" value="UniProtKB-KW"/>
</dbReference>
<dbReference type="CDD" id="cd16934">
    <property type="entry name" value="HATPase_RsbT-like"/>
    <property type="match status" value="1"/>
</dbReference>
<dbReference type="Proteomes" id="UP000023772">
    <property type="component" value="Chromosome"/>
</dbReference>
<dbReference type="EMBL" id="FOHT01000031">
    <property type="protein sequence ID" value="SET95194.1"/>
    <property type="molecule type" value="Genomic_DNA"/>
</dbReference>
<dbReference type="InterPro" id="IPR036890">
    <property type="entry name" value="HATPase_C_sf"/>
</dbReference>
<dbReference type="eggNOG" id="COG2172">
    <property type="taxonomic scope" value="Bacteria"/>
</dbReference>
<reference evidence="3 5" key="2">
    <citation type="submission" date="2016-10" db="EMBL/GenBank/DDBJ databases">
        <authorList>
            <person name="de Groot N.N."/>
        </authorList>
    </citation>
    <scope>NUCLEOTIDE SEQUENCE [LARGE SCALE GENOMIC DNA]</scope>
    <source>
        <strain evidence="3 5">DSM 25947</strain>
    </source>
</reference>
<dbReference type="Pfam" id="PF02518">
    <property type="entry name" value="HATPase_c"/>
    <property type="match status" value="1"/>
</dbReference>
<evidence type="ECO:0000313" key="5">
    <source>
        <dbReference type="Proteomes" id="UP000181981"/>
    </source>
</evidence>
<sequence>MNEISFDNNWEQLGKYPIVTEHDIVKIRQLVRHHAKEARMGIVEQTRITTAVSELFRNMFNYAEGGDVLIERGNIDGKNALIVTCIDQGPGIEDLELAMSDGYTSGMGMGYGLPGTKRLVDRFEIQSEKDKGTIVRVMKWR</sequence>
<dbReference type="AlphaFoldDB" id="X5DEA4"/>
<keyword evidence="3" id="KW-0808">Transferase</keyword>
<reference evidence="2 4" key="1">
    <citation type="submission" date="2014-03" db="EMBL/GenBank/DDBJ databases">
        <title>Complete genome sequence of a deeply braunched marine Bacteroidia bacterium Draconibacterium orientale type strain FH5T.</title>
        <authorList>
            <person name="Li X."/>
            <person name="Wang X."/>
            <person name="Xie Z."/>
            <person name="Du Z."/>
            <person name="Chen G."/>
        </authorList>
    </citation>
    <scope>NUCLEOTIDE SEQUENCE [LARGE SCALE GENOMIC DNA]</scope>
    <source>
        <strain evidence="2 4">FH5</strain>
    </source>
</reference>
<dbReference type="InterPro" id="IPR003594">
    <property type="entry name" value="HATPase_dom"/>
</dbReference>
<dbReference type="SUPFAM" id="SSF55874">
    <property type="entry name" value="ATPase domain of HSP90 chaperone/DNA topoisomerase II/histidine kinase"/>
    <property type="match status" value="1"/>
</dbReference>
<dbReference type="HOGENOM" id="CLU_129722_1_0_10"/>
<accession>X5DEA4</accession>
<keyword evidence="4" id="KW-1185">Reference proteome</keyword>
<feature type="domain" description="Histidine kinase/HSP90-like ATPase" evidence="1">
    <location>
        <begin position="45"/>
        <end position="137"/>
    </location>
</feature>